<dbReference type="InterPro" id="IPR027417">
    <property type="entry name" value="P-loop_NTPase"/>
</dbReference>
<organism evidence="2 3">
    <name type="scientific">Psychrobacillus vulpis</name>
    <dbReference type="NCBI Taxonomy" id="2325572"/>
    <lineage>
        <taxon>Bacteria</taxon>
        <taxon>Bacillati</taxon>
        <taxon>Bacillota</taxon>
        <taxon>Bacilli</taxon>
        <taxon>Bacillales</taxon>
        <taxon>Bacillaceae</taxon>
        <taxon>Psychrobacillus</taxon>
    </lineage>
</organism>
<dbReference type="Gene3D" id="3.40.50.300">
    <property type="entry name" value="P-loop containing nucleotide triphosphate hydrolases"/>
    <property type="match status" value="1"/>
</dbReference>
<accession>A0A544TWN7</accession>
<keyword evidence="3" id="KW-1185">Reference proteome</keyword>
<dbReference type="SUPFAM" id="SSF52540">
    <property type="entry name" value="P-loop containing nucleoside triphosphate hydrolases"/>
    <property type="match status" value="1"/>
</dbReference>
<dbReference type="CDD" id="cd00009">
    <property type="entry name" value="AAA"/>
    <property type="match status" value="1"/>
</dbReference>
<dbReference type="Proteomes" id="UP000316626">
    <property type="component" value="Unassembled WGS sequence"/>
</dbReference>
<dbReference type="PANTHER" id="PTHR30050">
    <property type="entry name" value="CHROMOSOMAL REPLICATION INITIATOR PROTEIN DNAA"/>
    <property type="match status" value="1"/>
</dbReference>
<reference evidence="2 3" key="1">
    <citation type="submission" date="2019-06" db="EMBL/GenBank/DDBJ databases">
        <title>Psychrobacillus vulpis sp. nov., a new species isolated from feces of a red fox that inhabits in The Tablas de Daimiel Natural Park, Albacete, Spain.</title>
        <authorList>
            <person name="Rodriguez M."/>
            <person name="Reina J.C."/>
            <person name="Bejar V."/>
            <person name="Llamas I."/>
        </authorList>
    </citation>
    <scope>NUCLEOTIDE SEQUENCE [LARGE SCALE GENOMIC DNA]</scope>
    <source>
        <strain evidence="2 3">Z8</strain>
    </source>
</reference>
<evidence type="ECO:0000259" key="1">
    <source>
        <dbReference type="Pfam" id="PF01695"/>
    </source>
</evidence>
<dbReference type="PANTHER" id="PTHR30050:SF4">
    <property type="entry name" value="ATP-BINDING PROTEIN RV3427C IN INSERTION SEQUENCE-RELATED"/>
    <property type="match status" value="1"/>
</dbReference>
<evidence type="ECO:0000313" key="2">
    <source>
        <dbReference type="EMBL" id="TQR21863.1"/>
    </source>
</evidence>
<dbReference type="InterPro" id="IPR002611">
    <property type="entry name" value="IstB_ATP-bd"/>
</dbReference>
<dbReference type="GO" id="GO:0006260">
    <property type="term" value="P:DNA replication"/>
    <property type="evidence" value="ECO:0007669"/>
    <property type="project" value="TreeGrafter"/>
</dbReference>
<feature type="domain" description="IstB-like ATP-binding" evidence="1">
    <location>
        <begin position="88"/>
        <end position="234"/>
    </location>
</feature>
<gene>
    <name evidence="2" type="ORF">FG384_02425</name>
</gene>
<protein>
    <submittedName>
        <fullName evidence="2">DnaC replication protein</fullName>
    </submittedName>
</protein>
<name>A0A544TWN7_9BACI</name>
<sequence length="236" mass="26672">MTIAGGPDKGKIERFYLGCKCEDIVLAEKALENDKKARMNRTKDIFDQNSLVNKSLLKATLENYLPPNQELHEAKQELLNFVNEFNPKEGKNLLLVGTYGTGKSHLSYAAAKELIEKGYSALFLSVPKLLTKIKDTYNPNSKFSENDLLEFVAMVDLLVLDDLGAEYTNAKNGPDNWTWTKLFEVIDSRAGKHTIYTTNLSSSELESKVNARNFSRIMDDTEVVPMNGKDYRKKSF</sequence>
<dbReference type="AlphaFoldDB" id="A0A544TWN7"/>
<proteinExistence type="predicted"/>
<comment type="caution">
    <text evidence="2">The sequence shown here is derived from an EMBL/GenBank/DDBJ whole genome shotgun (WGS) entry which is preliminary data.</text>
</comment>
<dbReference type="Pfam" id="PF01695">
    <property type="entry name" value="IstB_IS21"/>
    <property type="match status" value="1"/>
</dbReference>
<dbReference type="GO" id="GO:0005524">
    <property type="term" value="F:ATP binding"/>
    <property type="evidence" value="ECO:0007669"/>
    <property type="project" value="InterPro"/>
</dbReference>
<evidence type="ECO:0000313" key="3">
    <source>
        <dbReference type="Proteomes" id="UP000316626"/>
    </source>
</evidence>
<dbReference type="OrthoDB" id="2052561at2"/>
<dbReference type="EMBL" id="VDGI01000001">
    <property type="protein sequence ID" value="TQR21863.1"/>
    <property type="molecule type" value="Genomic_DNA"/>
</dbReference>